<proteinExistence type="predicted"/>
<dbReference type="EMBL" id="CAJNNW010025304">
    <property type="protein sequence ID" value="CAE8676800.1"/>
    <property type="molecule type" value="Genomic_DNA"/>
</dbReference>
<sequence length="96" mass="10428">MAVLWDAGNSHKFDSECDFQGKAALLDVHMYKSVSSAAEKLNSGAICVEGDCCVVKSASDNNYYLLYKAGKKTEVFNRIGIRPEAEMEPVQGGMMG</sequence>
<name>A0A813J9I5_POLGL</name>
<reference evidence="1" key="1">
    <citation type="submission" date="2021-02" db="EMBL/GenBank/DDBJ databases">
        <authorList>
            <person name="Dougan E. K."/>
            <person name="Rhodes N."/>
            <person name="Thang M."/>
            <person name="Chan C."/>
        </authorList>
    </citation>
    <scope>NUCLEOTIDE SEQUENCE</scope>
</reference>
<accession>A0A813J9I5</accession>
<dbReference type="Proteomes" id="UP000626109">
    <property type="component" value="Unassembled WGS sequence"/>
</dbReference>
<dbReference type="AlphaFoldDB" id="A0A813J9I5"/>
<protein>
    <submittedName>
        <fullName evidence="1">Uncharacterized protein</fullName>
    </submittedName>
</protein>
<evidence type="ECO:0000313" key="1">
    <source>
        <dbReference type="EMBL" id="CAE8676800.1"/>
    </source>
</evidence>
<evidence type="ECO:0000313" key="2">
    <source>
        <dbReference type="Proteomes" id="UP000626109"/>
    </source>
</evidence>
<organism evidence="1 2">
    <name type="scientific">Polarella glacialis</name>
    <name type="common">Dinoflagellate</name>
    <dbReference type="NCBI Taxonomy" id="89957"/>
    <lineage>
        <taxon>Eukaryota</taxon>
        <taxon>Sar</taxon>
        <taxon>Alveolata</taxon>
        <taxon>Dinophyceae</taxon>
        <taxon>Suessiales</taxon>
        <taxon>Suessiaceae</taxon>
        <taxon>Polarella</taxon>
    </lineage>
</organism>
<gene>
    <name evidence="1" type="ORF">PGLA2088_LOCUS20041</name>
</gene>
<comment type="caution">
    <text evidence="1">The sequence shown here is derived from an EMBL/GenBank/DDBJ whole genome shotgun (WGS) entry which is preliminary data.</text>
</comment>